<dbReference type="GO" id="GO:0005992">
    <property type="term" value="P:trehalose biosynthetic process"/>
    <property type="evidence" value="ECO:0007669"/>
    <property type="project" value="UniProtKB-UniRule"/>
</dbReference>
<comment type="pathway">
    <text evidence="2 14">Glycan biosynthesis; trehalose biosynthesis.</text>
</comment>
<evidence type="ECO:0000256" key="8">
    <source>
        <dbReference type="ARBA" id="ARBA00023277"/>
    </source>
</evidence>
<dbReference type="UniPathway" id="UPA00299"/>
<evidence type="ECO:0000256" key="16">
    <source>
        <dbReference type="PIRSR" id="PIRSR006337-2"/>
    </source>
</evidence>
<evidence type="ECO:0000256" key="11">
    <source>
        <dbReference type="ARBA" id="ARBA00033284"/>
    </source>
</evidence>
<evidence type="ECO:0000256" key="12">
    <source>
        <dbReference type="ARBA" id="ARBA00034013"/>
    </source>
</evidence>
<feature type="site" description="Transition state stabilizer" evidence="17">
    <location>
        <position position="379"/>
    </location>
</feature>
<dbReference type="SUPFAM" id="SSF51445">
    <property type="entry name" value="(Trans)glycosidases"/>
    <property type="match status" value="1"/>
</dbReference>
<organism evidence="19 20">
    <name type="scientific">Pseudonocardia endophytica</name>
    <dbReference type="NCBI Taxonomy" id="401976"/>
    <lineage>
        <taxon>Bacteria</taxon>
        <taxon>Bacillati</taxon>
        <taxon>Actinomycetota</taxon>
        <taxon>Actinomycetes</taxon>
        <taxon>Pseudonocardiales</taxon>
        <taxon>Pseudonocardiaceae</taxon>
        <taxon>Pseudonocardia</taxon>
    </lineage>
</organism>
<dbReference type="GO" id="GO:0033942">
    <property type="term" value="F:4-alpha-D-(1-&gt;4)-alpha-D-glucanotrehalose trehalohydrolase activity"/>
    <property type="evidence" value="ECO:0007669"/>
    <property type="project" value="UniProtKB-EC"/>
</dbReference>
<evidence type="ECO:0000256" key="5">
    <source>
        <dbReference type="ARBA" id="ARBA00015938"/>
    </source>
</evidence>
<feature type="active site" description="Nucleophile" evidence="15">
    <location>
        <position position="244"/>
    </location>
</feature>
<evidence type="ECO:0000259" key="18">
    <source>
        <dbReference type="SMART" id="SM00642"/>
    </source>
</evidence>
<dbReference type="RefSeq" id="WP_132421327.1">
    <property type="nucleotide sequence ID" value="NZ_SMFZ01000001.1"/>
</dbReference>
<dbReference type="InterPro" id="IPR017853">
    <property type="entry name" value="GH"/>
</dbReference>
<keyword evidence="9 14" id="KW-0326">Glycosidase</keyword>
<dbReference type="OrthoDB" id="9800174at2"/>
<evidence type="ECO:0000256" key="15">
    <source>
        <dbReference type="PIRSR" id="PIRSR006337-1"/>
    </source>
</evidence>
<dbReference type="InterPro" id="IPR022567">
    <property type="entry name" value="DUF3459"/>
</dbReference>
<evidence type="ECO:0000256" key="4">
    <source>
        <dbReference type="ARBA" id="ARBA00012268"/>
    </source>
</evidence>
<proteinExistence type="inferred from homology"/>
<sequence>MTGFGVWAPDRRQVSVLVEGTQHPMRRGPDGWWRADVENGGHAVSYGFLLDDDANPLPDPRSQWQPFGVHGASRYYDQDAFWWTDDAWTGRALAGSVLYECHIGTFTQDGTFDAAVGRLDHLVALGVDMVEVLPVNAVDGPRNWGYDGVGWYAVTDNYGGPDAFKRFVDACHARGLGVVLDVVYNHLGPSGAYLDRFGPYFAGSNIWGPSLNLDGPGSDEVRRYMIDNALMWLRDFHVDGLRIDAVHALRDTRAQHVLEQLAVEVTALQVHVGRPLSLIAESDLNDPRMVTAREGGGYGLDGQWCDDVHHSLHCVLTGESQGYYADFAEAGLNGLAHVLTRAFLHEGTWSSFRQRSHGAPVDTARIPGSRFVTYLQNHDQIGNRATGDRLTRTLTPGLLACGAALLFTSGFTPMLFMGEEWGARTPWQFFSHFPDAGLREAVRTGRTSEFAEHGWDSIGGGADVPDPNDEQTFLDSKLDWSEPEQEPHASLLRTHQELIALRRRHPELSDPWLDQVGVDVHENARTLVVHRGGLRVVVNLGPEPVTLSLGARITRILLASEPTRSREDEVTVPAEAFAIAEIAG</sequence>
<dbReference type="EC" id="3.2.1.141" evidence="4 13"/>
<reference evidence="19 20" key="1">
    <citation type="submission" date="2019-03" db="EMBL/GenBank/DDBJ databases">
        <title>Sequencing the genomes of 1000 actinobacteria strains.</title>
        <authorList>
            <person name="Klenk H.-P."/>
        </authorList>
    </citation>
    <scope>NUCLEOTIDE SEQUENCE [LARGE SCALE GENOMIC DNA]</scope>
    <source>
        <strain evidence="19 20">DSM 44969</strain>
    </source>
</reference>
<dbReference type="Pfam" id="PF00128">
    <property type="entry name" value="Alpha-amylase"/>
    <property type="match status" value="1"/>
</dbReference>
<keyword evidence="6" id="KW-0963">Cytoplasm</keyword>
<evidence type="ECO:0000256" key="9">
    <source>
        <dbReference type="ARBA" id="ARBA00023295"/>
    </source>
</evidence>
<dbReference type="PIRSF" id="PIRSF006337">
    <property type="entry name" value="Trehalose_TreZ"/>
    <property type="match status" value="1"/>
</dbReference>
<dbReference type="Gene3D" id="3.20.20.80">
    <property type="entry name" value="Glycosidases"/>
    <property type="match status" value="1"/>
</dbReference>
<feature type="binding site" evidence="16">
    <location>
        <begin position="306"/>
        <end position="310"/>
    </location>
    <ligand>
        <name>substrate</name>
    </ligand>
</feature>
<feature type="binding site" evidence="16">
    <location>
        <begin position="242"/>
        <end position="247"/>
    </location>
    <ligand>
        <name>substrate</name>
    </ligand>
</feature>
<evidence type="ECO:0000256" key="6">
    <source>
        <dbReference type="ARBA" id="ARBA00022490"/>
    </source>
</evidence>
<evidence type="ECO:0000313" key="19">
    <source>
        <dbReference type="EMBL" id="TCK24952.1"/>
    </source>
</evidence>
<evidence type="ECO:0000256" key="3">
    <source>
        <dbReference type="ARBA" id="ARBA00008061"/>
    </source>
</evidence>
<dbReference type="Pfam" id="PF11941">
    <property type="entry name" value="DUF3459"/>
    <property type="match status" value="1"/>
</dbReference>
<gene>
    <name evidence="19" type="ORF">EV378_0748</name>
</gene>
<dbReference type="InterPro" id="IPR006047">
    <property type="entry name" value="GH13_cat_dom"/>
</dbReference>
<accession>A0A4R1I4J6</accession>
<dbReference type="InterPro" id="IPR012768">
    <property type="entry name" value="Trehalose_TreZ"/>
</dbReference>
<evidence type="ECO:0000256" key="2">
    <source>
        <dbReference type="ARBA" id="ARBA00005199"/>
    </source>
</evidence>
<dbReference type="InterPro" id="IPR014756">
    <property type="entry name" value="Ig_E-set"/>
</dbReference>
<comment type="catalytic activity">
    <reaction evidence="12 14">
        <text>hydrolysis of (1-&gt;4)-alpha-D-glucosidic linkage in 4-alpha-D-[(1-&gt;4)-alpha-D-glucanosyl]n trehalose to yield trehalose and (1-&gt;4)-alpha-D-glucan.</text>
        <dbReference type="EC" id="3.2.1.141"/>
    </reaction>
</comment>
<dbReference type="InterPro" id="IPR044901">
    <property type="entry name" value="Trehalose_TreZ_E-set_sf"/>
</dbReference>
<feature type="active site" description="Proton donor" evidence="15">
    <location>
        <position position="281"/>
    </location>
</feature>
<evidence type="ECO:0000256" key="17">
    <source>
        <dbReference type="PIRSR" id="PIRSR006337-3"/>
    </source>
</evidence>
<dbReference type="CDD" id="cd11325">
    <property type="entry name" value="AmyAc_GTHase"/>
    <property type="match status" value="1"/>
</dbReference>
<dbReference type="PANTHER" id="PTHR43651">
    <property type="entry name" value="1,4-ALPHA-GLUCAN-BRANCHING ENZYME"/>
    <property type="match status" value="1"/>
</dbReference>
<dbReference type="GO" id="GO:0005737">
    <property type="term" value="C:cytoplasm"/>
    <property type="evidence" value="ECO:0007669"/>
    <property type="project" value="UniProtKB-SubCell"/>
</dbReference>
<protein>
    <recommendedName>
        <fullName evidence="5 13">Malto-oligosyltrehalose trehalohydrolase</fullName>
        <shortName evidence="14">MTHase</shortName>
        <ecNumber evidence="4 13">3.2.1.141</ecNumber>
    </recommendedName>
    <alternativeName>
        <fullName evidence="11 14">4-alpha-D-((1-&gt;4)-alpha-D-glucano)trehalose trehalohydrolase</fullName>
    </alternativeName>
    <alternativeName>
        <fullName evidence="10 14">Maltooligosyl trehalose trehalohydrolase</fullName>
    </alternativeName>
</protein>
<dbReference type="EMBL" id="SMFZ01000001">
    <property type="protein sequence ID" value="TCK24952.1"/>
    <property type="molecule type" value="Genomic_DNA"/>
</dbReference>
<keyword evidence="8" id="KW-0119">Carbohydrate metabolism</keyword>
<dbReference type="Gene3D" id="2.60.40.10">
    <property type="entry name" value="Immunoglobulins"/>
    <property type="match status" value="1"/>
</dbReference>
<evidence type="ECO:0000256" key="7">
    <source>
        <dbReference type="ARBA" id="ARBA00022801"/>
    </source>
</evidence>
<evidence type="ECO:0000256" key="14">
    <source>
        <dbReference type="PIRNR" id="PIRNR006337"/>
    </source>
</evidence>
<comment type="similarity">
    <text evidence="3 14">Belongs to the glycosyl hydrolase 13 family.</text>
</comment>
<evidence type="ECO:0000313" key="20">
    <source>
        <dbReference type="Proteomes" id="UP000295560"/>
    </source>
</evidence>
<evidence type="ECO:0000256" key="13">
    <source>
        <dbReference type="NCBIfam" id="TIGR02402"/>
    </source>
</evidence>
<keyword evidence="7 14" id="KW-0378">Hydrolase</keyword>
<feature type="domain" description="Glycosyl hydrolase family 13 catalytic" evidence="18">
    <location>
        <begin position="104"/>
        <end position="439"/>
    </location>
</feature>
<evidence type="ECO:0000256" key="10">
    <source>
        <dbReference type="ARBA" id="ARBA00032057"/>
    </source>
</evidence>
<keyword evidence="20" id="KW-1185">Reference proteome</keyword>
<name>A0A4R1I4J6_PSEEN</name>
<dbReference type="NCBIfam" id="TIGR02402">
    <property type="entry name" value="trehalose_TreZ"/>
    <property type="match status" value="1"/>
</dbReference>
<dbReference type="CDD" id="cd02853">
    <property type="entry name" value="E_set_MTHase_like_N"/>
    <property type="match status" value="1"/>
</dbReference>
<dbReference type="SMART" id="SM00642">
    <property type="entry name" value="Aamy"/>
    <property type="match status" value="1"/>
</dbReference>
<comment type="caution">
    <text evidence="19">The sequence shown here is derived from an EMBL/GenBank/DDBJ whole genome shotgun (WGS) entry which is preliminary data.</text>
</comment>
<dbReference type="PANTHER" id="PTHR43651:SF11">
    <property type="entry name" value="MALTO-OLIGOSYLTREHALOSE TREHALOHYDROLASE"/>
    <property type="match status" value="1"/>
</dbReference>
<dbReference type="Gene3D" id="1.10.10.760">
    <property type="entry name" value="E-set domains of sugar-utilizing enzymes"/>
    <property type="match status" value="1"/>
</dbReference>
<dbReference type="SUPFAM" id="SSF81296">
    <property type="entry name" value="E set domains"/>
    <property type="match status" value="1"/>
</dbReference>
<dbReference type="InterPro" id="IPR013783">
    <property type="entry name" value="Ig-like_fold"/>
</dbReference>
<evidence type="ECO:0000256" key="1">
    <source>
        <dbReference type="ARBA" id="ARBA00004496"/>
    </source>
</evidence>
<feature type="binding site" evidence="16">
    <location>
        <begin position="378"/>
        <end position="383"/>
    </location>
    <ligand>
        <name>substrate</name>
    </ligand>
</feature>
<dbReference type="Proteomes" id="UP000295560">
    <property type="component" value="Unassembled WGS sequence"/>
</dbReference>
<dbReference type="AlphaFoldDB" id="A0A4R1I4J6"/>
<comment type="subcellular location">
    <subcellularLocation>
        <location evidence="1 15">Cytoplasm</location>
    </subcellularLocation>
</comment>